<keyword evidence="4 6" id="KW-1133">Transmembrane helix</keyword>
<comment type="caution">
    <text evidence="7">The sequence shown here is derived from an EMBL/GenBank/DDBJ whole genome shotgun (WGS) entry which is preliminary data.</text>
</comment>
<dbReference type="PANTHER" id="PTHR33529">
    <property type="entry name" value="SLR0882 PROTEIN-RELATED"/>
    <property type="match status" value="1"/>
</dbReference>
<protein>
    <submittedName>
        <fullName evidence="7">Lipopolysaccharide export system permease protein LptG</fullName>
    </submittedName>
</protein>
<evidence type="ECO:0000256" key="3">
    <source>
        <dbReference type="ARBA" id="ARBA00022692"/>
    </source>
</evidence>
<evidence type="ECO:0000256" key="5">
    <source>
        <dbReference type="ARBA" id="ARBA00023136"/>
    </source>
</evidence>
<feature type="transmembrane region" description="Helical" evidence="6">
    <location>
        <begin position="334"/>
        <end position="357"/>
    </location>
</feature>
<evidence type="ECO:0000313" key="8">
    <source>
        <dbReference type="Proteomes" id="UP000020218"/>
    </source>
</evidence>
<feature type="transmembrane region" description="Helical" evidence="6">
    <location>
        <begin position="279"/>
        <end position="297"/>
    </location>
</feature>
<dbReference type="GO" id="GO:0043190">
    <property type="term" value="C:ATP-binding cassette (ABC) transporter complex"/>
    <property type="evidence" value="ECO:0007669"/>
    <property type="project" value="InterPro"/>
</dbReference>
<dbReference type="InterPro" id="IPR005495">
    <property type="entry name" value="LptG/LptF_permease"/>
</dbReference>
<accession>A0A011NUG6</accession>
<proteinExistence type="predicted"/>
<dbReference type="Pfam" id="PF03739">
    <property type="entry name" value="LptF_LptG"/>
    <property type="match status" value="1"/>
</dbReference>
<evidence type="ECO:0000256" key="6">
    <source>
        <dbReference type="SAM" id="Phobius"/>
    </source>
</evidence>
<keyword evidence="5 6" id="KW-0472">Membrane</keyword>
<dbReference type="STRING" id="1454001.AW08_01455"/>
<feature type="transmembrane region" description="Helical" evidence="6">
    <location>
        <begin position="12"/>
        <end position="30"/>
    </location>
</feature>
<evidence type="ECO:0000313" key="7">
    <source>
        <dbReference type="EMBL" id="EXI68237.1"/>
    </source>
</evidence>
<dbReference type="NCBIfam" id="TIGR04408">
    <property type="entry name" value="LptG_lptG"/>
    <property type="match status" value="1"/>
</dbReference>
<dbReference type="InterPro" id="IPR030923">
    <property type="entry name" value="LptG"/>
</dbReference>
<reference evidence="7" key="1">
    <citation type="submission" date="2014-02" db="EMBL/GenBank/DDBJ databases">
        <title>Expanding our view of genomic diversity in Candidatus Accumulibacter clades.</title>
        <authorList>
            <person name="Skennerton C.T."/>
            <person name="Barr J.J."/>
            <person name="Slater F.R."/>
            <person name="Bond P.L."/>
            <person name="Tyson G.W."/>
        </authorList>
    </citation>
    <scope>NUCLEOTIDE SEQUENCE [LARGE SCALE GENOMIC DNA]</scope>
</reference>
<dbReference type="AlphaFoldDB" id="A0A011NUG6"/>
<sequence length="362" mass="40271">MKVYQRYIAREVVIAVLLVLLAFMALFAFFDLLGEVGNLGQGGYRIQHAFVYVLLRLSGRAYELMPLAILIGTLYALANLSRHSEITVLRASGLSTGRLLVCLCQIAAAFAVLTFLIGEYVAPPAEHAASQLRLKERGRTMQELRSVRNLRSGLWVKDERNFINIRVLLSDRSLRGIRIFQFDEHGKLSSVTEAGEGEFTAADGWRLTDVAHTVLQKDSAKVEKLAELSWRSALNPEMLAVLMLPPDRMSLRHLSAYTRHLSDNRQRTNRYDIAFWKKIVYPLAGLVMVALALPFSAGHHRTSGIGLQIFVGVMIGVLFHTLNGLSSNLGAIHGWPPLLSAAAPSALFLLAAGLMIWRVERR</sequence>
<dbReference type="EMBL" id="JFAX01000006">
    <property type="protein sequence ID" value="EXI68237.1"/>
    <property type="molecule type" value="Genomic_DNA"/>
</dbReference>
<dbReference type="PANTHER" id="PTHR33529:SF2">
    <property type="entry name" value="LIPOPOLYSACCHARIDE EXPORT SYSTEM PERMEASE PROTEIN LPTG"/>
    <property type="match status" value="1"/>
</dbReference>
<keyword evidence="2" id="KW-1003">Cell membrane</keyword>
<organism evidence="7 8">
    <name type="scientific">Candidatus Accumulibacter adjunctus</name>
    <dbReference type="NCBI Taxonomy" id="1454001"/>
    <lineage>
        <taxon>Bacteria</taxon>
        <taxon>Pseudomonadati</taxon>
        <taxon>Pseudomonadota</taxon>
        <taxon>Betaproteobacteria</taxon>
        <taxon>Candidatus Accumulibacter</taxon>
    </lineage>
</organism>
<dbReference type="GO" id="GO:0055085">
    <property type="term" value="P:transmembrane transport"/>
    <property type="evidence" value="ECO:0007669"/>
    <property type="project" value="InterPro"/>
</dbReference>
<feature type="transmembrane region" description="Helical" evidence="6">
    <location>
        <begin position="61"/>
        <end position="78"/>
    </location>
</feature>
<comment type="subcellular location">
    <subcellularLocation>
        <location evidence="1">Cell membrane</location>
        <topology evidence="1">Multi-pass membrane protein</topology>
    </subcellularLocation>
</comment>
<evidence type="ECO:0000256" key="4">
    <source>
        <dbReference type="ARBA" id="ARBA00022989"/>
    </source>
</evidence>
<evidence type="ECO:0000256" key="1">
    <source>
        <dbReference type="ARBA" id="ARBA00004651"/>
    </source>
</evidence>
<feature type="transmembrane region" description="Helical" evidence="6">
    <location>
        <begin position="304"/>
        <end position="322"/>
    </location>
</feature>
<dbReference type="PATRIC" id="fig|1454001.3.peg.1327"/>
<keyword evidence="8" id="KW-1185">Reference proteome</keyword>
<keyword evidence="3 6" id="KW-0812">Transmembrane</keyword>
<dbReference type="GO" id="GO:0015920">
    <property type="term" value="P:lipopolysaccharide transport"/>
    <property type="evidence" value="ECO:0007669"/>
    <property type="project" value="TreeGrafter"/>
</dbReference>
<gene>
    <name evidence="7" type="primary">lptG</name>
    <name evidence="7" type="ORF">AW08_01455</name>
</gene>
<name>A0A011NUG6_9PROT</name>
<dbReference type="Proteomes" id="UP000020218">
    <property type="component" value="Unassembled WGS sequence"/>
</dbReference>
<feature type="transmembrane region" description="Helical" evidence="6">
    <location>
        <begin position="99"/>
        <end position="117"/>
    </location>
</feature>
<evidence type="ECO:0000256" key="2">
    <source>
        <dbReference type="ARBA" id="ARBA00022475"/>
    </source>
</evidence>